<proteinExistence type="predicted"/>
<keyword evidence="1" id="KW-0614">Plasmid</keyword>
<dbReference type="EMBL" id="CP054145">
    <property type="protein sequence ID" value="QKJ68300.1"/>
    <property type="molecule type" value="Genomic_DNA"/>
</dbReference>
<geneLocation type="plasmid" evidence="1 2">
    <name>unnamed2</name>
</geneLocation>
<gene>
    <name evidence="1" type="ORF">HQN60_15940</name>
</gene>
<dbReference type="AlphaFoldDB" id="A0A6M8SYX5"/>
<protein>
    <submittedName>
        <fullName evidence="1">Uncharacterized protein</fullName>
    </submittedName>
</protein>
<dbReference type="RefSeq" id="WP_173534801.1">
    <property type="nucleotide sequence ID" value="NZ_CP054145.1"/>
</dbReference>
<sequence>MQNPIVTFETGDIIEIDAGVWPDGTIRRRLAMVSDTDHRHFMILTNDQTEKTYPLLPSLNPEKIGNPSGWAFVLLQDYGEETYRQYSRLQELFLELPEIDSMTYYRALYWAKQNLNFDPALALQYGQEETKAAWHARLGFIP</sequence>
<dbReference type="KEGG" id="dee:HQN60_15940"/>
<keyword evidence="2" id="KW-1185">Reference proteome</keyword>
<reference evidence="1 2" key="1">
    <citation type="submission" date="2020-05" db="EMBL/GenBank/DDBJ databases">
        <title>Complete genome sequence of Deefgea sp. D17.</title>
        <authorList>
            <person name="Bae J.-W."/>
            <person name="Han J.E."/>
        </authorList>
    </citation>
    <scope>NUCLEOTIDE SEQUENCE [LARGE SCALE GENOMIC DNA]</scope>
    <source>
        <strain evidence="1 2">D17</strain>
        <plasmid evidence="1 2">unnamed2</plasmid>
    </source>
</reference>
<name>A0A6M8SYX5_9NEIS</name>
<accession>A0A6M8SYX5</accession>
<organism evidence="1 2">
    <name type="scientific">Deefgea piscis</name>
    <dbReference type="NCBI Taxonomy" id="2739061"/>
    <lineage>
        <taxon>Bacteria</taxon>
        <taxon>Pseudomonadati</taxon>
        <taxon>Pseudomonadota</taxon>
        <taxon>Betaproteobacteria</taxon>
        <taxon>Neisseriales</taxon>
        <taxon>Chitinibacteraceae</taxon>
        <taxon>Deefgea</taxon>
    </lineage>
</organism>
<evidence type="ECO:0000313" key="1">
    <source>
        <dbReference type="EMBL" id="QKJ68300.1"/>
    </source>
</evidence>
<evidence type="ECO:0000313" key="2">
    <source>
        <dbReference type="Proteomes" id="UP000504844"/>
    </source>
</evidence>
<dbReference type="Proteomes" id="UP000504844">
    <property type="component" value="Plasmid unnamed2"/>
</dbReference>